<sequence length="68" mass="7672">MHDQLFTISGKLRSQINTFPLLKPFNGNISKSKIAAIKLFAIKQFIRDNPKSSLEEIIISSQGTQVIR</sequence>
<name>A0A8S1Q3V0_PARPR</name>
<evidence type="ECO:0000313" key="2">
    <source>
        <dbReference type="Proteomes" id="UP000688137"/>
    </source>
</evidence>
<accession>A0A8S1Q3V0</accession>
<comment type="caution">
    <text evidence="1">The sequence shown here is derived from an EMBL/GenBank/DDBJ whole genome shotgun (WGS) entry which is preliminary data.</text>
</comment>
<protein>
    <submittedName>
        <fullName evidence="1">Uncharacterized protein</fullName>
    </submittedName>
</protein>
<proteinExistence type="predicted"/>
<dbReference type="AlphaFoldDB" id="A0A8S1Q3V0"/>
<organism evidence="1 2">
    <name type="scientific">Paramecium primaurelia</name>
    <dbReference type="NCBI Taxonomy" id="5886"/>
    <lineage>
        <taxon>Eukaryota</taxon>
        <taxon>Sar</taxon>
        <taxon>Alveolata</taxon>
        <taxon>Ciliophora</taxon>
        <taxon>Intramacronucleata</taxon>
        <taxon>Oligohymenophorea</taxon>
        <taxon>Peniculida</taxon>
        <taxon>Parameciidae</taxon>
        <taxon>Paramecium</taxon>
    </lineage>
</organism>
<dbReference type="Proteomes" id="UP000688137">
    <property type="component" value="Unassembled WGS sequence"/>
</dbReference>
<gene>
    <name evidence="1" type="ORF">PPRIM_AZ9-3.1.T1420051</name>
</gene>
<evidence type="ECO:0000313" key="1">
    <source>
        <dbReference type="EMBL" id="CAD8109917.1"/>
    </source>
</evidence>
<keyword evidence="2" id="KW-1185">Reference proteome</keyword>
<reference evidence="1" key="1">
    <citation type="submission" date="2021-01" db="EMBL/GenBank/DDBJ databases">
        <authorList>
            <consortium name="Genoscope - CEA"/>
            <person name="William W."/>
        </authorList>
    </citation>
    <scope>NUCLEOTIDE SEQUENCE</scope>
</reference>
<dbReference type="EMBL" id="CAJJDM010000146">
    <property type="protein sequence ID" value="CAD8109917.1"/>
    <property type="molecule type" value="Genomic_DNA"/>
</dbReference>